<dbReference type="EMBL" id="CP094358">
    <property type="protein sequence ID" value="UOB19192.1"/>
    <property type="molecule type" value="Genomic_DNA"/>
</dbReference>
<dbReference type="AlphaFoldDB" id="A0A9E7A1C4"/>
<evidence type="ECO:0000313" key="2">
    <source>
        <dbReference type="EMBL" id="UOB19192.1"/>
    </source>
</evidence>
<reference evidence="2" key="1">
    <citation type="submission" date="2022-03" db="EMBL/GenBank/DDBJ databases">
        <title>Description of Abyssus ytuae gen. nov., sp. nov., a novel member of the family Flavobacteriaceae isolated from the sediment of Mariana Trench.</title>
        <authorList>
            <person name="Zhang J."/>
            <person name="Xu X."/>
        </authorList>
    </citation>
    <scope>NUCLEOTIDE SEQUENCE</scope>
    <source>
        <strain evidence="2">MT3330</strain>
    </source>
</reference>
<proteinExistence type="predicted"/>
<dbReference type="PROSITE" id="PS51257">
    <property type="entry name" value="PROKAR_LIPOPROTEIN"/>
    <property type="match status" value="1"/>
</dbReference>
<name>A0A9E7A1C4_9FLAO</name>
<evidence type="ECO:0000256" key="1">
    <source>
        <dbReference type="SAM" id="SignalP"/>
    </source>
</evidence>
<gene>
    <name evidence="2" type="ORF">MQE35_07805</name>
</gene>
<feature type="signal peptide" evidence="1">
    <location>
        <begin position="1"/>
        <end position="21"/>
    </location>
</feature>
<accession>A0A9E7A1C4</accession>
<evidence type="ECO:0000313" key="3">
    <source>
        <dbReference type="Proteomes" id="UP000831290"/>
    </source>
</evidence>
<organism evidence="2 3">
    <name type="scientific">Abyssalbus ytuae</name>
    <dbReference type="NCBI Taxonomy" id="2926907"/>
    <lineage>
        <taxon>Bacteria</taxon>
        <taxon>Pseudomonadati</taxon>
        <taxon>Bacteroidota</taxon>
        <taxon>Flavobacteriia</taxon>
        <taxon>Flavobacteriales</taxon>
        <taxon>Flavobacteriaceae</taxon>
        <taxon>Abyssalbus</taxon>
    </lineage>
</organism>
<dbReference type="KEGG" id="fbm:MQE35_07805"/>
<sequence>MKALKLLFLSFTVLIFTTSCYTEVVVEDDYIIDEPVVTLGEVLASYDLWYVNIHETEGNGEVPFLQKAFTVSFNGGVFMANNNLVGIGSTGNGLGIDVGYYGTSGTTLEVDHDIDGIWRMEVFQLNNNRIELYHRPTDTSYFLTGYLASNFDYDYVFYDNIHYFLQEYNVWEKTYVSEEGALNDFDNENFLSFLADGNDIFLSSIDTPGTPVNNLQWDYEGVYTVYDIPGETYLKTLTLDYDYFDNDYFELYVIDDRTIELYHPESGTVYEFTGRGYIQYLKNTQGKDTSSSRKRTKIVNKTMNVTRKGEQRKIKV</sequence>
<feature type="chain" id="PRO_5038890986" evidence="1">
    <location>
        <begin position="22"/>
        <end position="316"/>
    </location>
</feature>
<dbReference type="RefSeq" id="WP_255845809.1">
    <property type="nucleotide sequence ID" value="NZ_CP094358.1"/>
</dbReference>
<keyword evidence="3" id="KW-1185">Reference proteome</keyword>
<dbReference type="Proteomes" id="UP000831290">
    <property type="component" value="Chromosome"/>
</dbReference>
<protein>
    <submittedName>
        <fullName evidence="2">Nicotinic acid mononucleotide adenyltransferase</fullName>
    </submittedName>
</protein>
<keyword evidence="1" id="KW-0732">Signal</keyword>